<dbReference type="GO" id="GO:0004674">
    <property type="term" value="F:protein serine/threonine kinase activity"/>
    <property type="evidence" value="ECO:0007669"/>
    <property type="project" value="TreeGrafter"/>
</dbReference>
<organism evidence="8 9">
    <name type="scientific">Pleodorina starrii</name>
    <dbReference type="NCBI Taxonomy" id="330485"/>
    <lineage>
        <taxon>Eukaryota</taxon>
        <taxon>Viridiplantae</taxon>
        <taxon>Chlorophyta</taxon>
        <taxon>core chlorophytes</taxon>
        <taxon>Chlorophyceae</taxon>
        <taxon>CS clade</taxon>
        <taxon>Chlamydomonadales</taxon>
        <taxon>Volvocaceae</taxon>
        <taxon>Pleodorina</taxon>
    </lineage>
</organism>
<dbReference type="PROSITE" id="PS00108">
    <property type="entry name" value="PROTEIN_KINASE_ST"/>
    <property type="match status" value="1"/>
</dbReference>
<evidence type="ECO:0000313" key="9">
    <source>
        <dbReference type="Proteomes" id="UP001165080"/>
    </source>
</evidence>
<feature type="domain" description="Protein kinase" evidence="7">
    <location>
        <begin position="853"/>
        <end position="1215"/>
    </location>
</feature>
<name>A0A9W6F4U9_9CHLO</name>
<dbReference type="Proteomes" id="UP001165080">
    <property type="component" value="Unassembled WGS sequence"/>
</dbReference>
<sequence length="1272" mass="131554">MVDVPEKKSGFEAPNPASALALVALGSKGDQVPMQRNDDLIRLIHHLTVLEGGWWSWLSEACQATCDLLHADHACIAVLSTVDFWAATAACAGLGAAAAAGRAYSSDPRFNGSAPAAMLRLQQECPSQVLLFRSAGAAQSASASVPAADPIPAPPAGAGAAGLSSRGSDSTPAASPCPSQEPLRGPDPDLPGDWQLLAEEHGLTQFAAVALVNADMDIVGVLSLASKGPCRPSGWTPEALHSAVGLMAPHIRRAQAVLASPALSQLHAAATFSDLVNAVAEAAVEAAAAVAYVRGQSRVAFMGENLAAAAIFQQQKQEGESSTAQPPLLKARRSSCEFVPTRRGPCSSAATASTTRKLTGTTTATMSVAAYPRLSIDVASGIAERTLTVTTDRTTTAGGDNLKRESWTQNQGVATLPSFTFPSSRGTCKGHTLTLGKTLLSEALSKQVAGLCIDDCQAYTVSMKAYPRDLVLSRGAVMPLSLALAATAVDCGFSPRMALYVTYGTCLPRPLLQAVVQELQQLLQAMLPILKTRLSGGILLEYEYLTLQLQEAVHRKAKPTAPANGVSGDACEDPQSFPPHEGRMLSFILGAGMGSNVPGAKGTAGGGTEAGGGPCGGGAAAATAAGSEAANVQQGPFARISLNSRAASPPHARGTAAAAAAVNAVAVNAAGATAAAADRPPSLVAPHTPTATSVASHAHALGLTPAHSGSQAANATRSGEISFQPTVAGAPPLGSGGAVAAGVAAAAAEAEALEGDIDMELATRRRAGSGSLLSEPPMRPQSACEVDLEVAGRLRARLGVRSVSFRLEAAQAPRGASKLAPLIASMHDRLKTAQAAQMTFVRSEAHKTDLKSLRLLQEIGQGGYGTVYRGVFHGTEVAVKIIKQSRLAGVQSSSNLMASSQCLGLHKQNLHDAIELVASVSMSHINIVQVPAYFMDVRLEKPEEFNPLDSVDQPTESRPFRLVHSPSLLESPAPGQEGQVRTNPTRSSSSGHRGFRHGAGARILDCGSLCDAILNRKFIERVTPKKPPAGANGSAPPKTYLAINMRSVYLTLLEIALALRHMHSLALVHCDLKPQNVLLKSSPRDPRGFTAKLSDFGLAKMMAHDDEGQLVIDEAVASGTITHVAPEVLLGQKALGAAVDIYAFGILMFQVLCGMKVYDKTMSTSAIANSVAHRFMRPQLPSWVPSSYRALAQACWHHVPSSRPTADELVRHLERALEAKRGSSSSSANAGGSSSTAASAAAGASGRHQQPRAPAPALAQAAVAAAAQHAGL</sequence>
<dbReference type="AlphaFoldDB" id="A0A9W6F4U9"/>
<feature type="compositionally biased region" description="Low complexity" evidence="6">
    <location>
        <begin position="156"/>
        <end position="168"/>
    </location>
</feature>
<dbReference type="PROSITE" id="PS00107">
    <property type="entry name" value="PROTEIN_KINASE_ATP"/>
    <property type="match status" value="1"/>
</dbReference>
<feature type="binding site" evidence="5">
    <location>
        <position position="880"/>
    </location>
    <ligand>
        <name>ATP</name>
        <dbReference type="ChEBI" id="CHEBI:30616"/>
    </ligand>
</feature>
<comment type="caution">
    <text evidence="8">The sequence shown here is derived from an EMBL/GenBank/DDBJ whole genome shotgun (WGS) entry which is preliminary data.</text>
</comment>
<reference evidence="8 9" key="1">
    <citation type="journal article" date="2023" name="Commun. Biol.">
        <title>Reorganization of the ancestral sex-determining regions during the evolution of trioecy in Pleodorina starrii.</title>
        <authorList>
            <person name="Takahashi K."/>
            <person name="Suzuki S."/>
            <person name="Kawai-Toyooka H."/>
            <person name="Yamamoto K."/>
            <person name="Hamaji T."/>
            <person name="Ootsuki R."/>
            <person name="Yamaguchi H."/>
            <person name="Kawachi M."/>
            <person name="Higashiyama T."/>
            <person name="Nozaki H."/>
        </authorList>
    </citation>
    <scope>NUCLEOTIDE SEQUENCE [LARGE SCALE GENOMIC DNA]</scope>
    <source>
        <strain evidence="8 9">NIES-4479</strain>
    </source>
</reference>
<evidence type="ECO:0000256" key="3">
    <source>
        <dbReference type="ARBA" id="ARBA00022777"/>
    </source>
</evidence>
<evidence type="ECO:0000256" key="2">
    <source>
        <dbReference type="ARBA" id="ARBA00022741"/>
    </source>
</evidence>
<dbReference type="Pfam" id="PF00069">
    <property type="entry name" value="Pkinase"/>
    <property type="match status" value="1"/>
</dbReference>
<evidence type="ECO:0000313" key="8">
    <source>
        <dbReference type="EMBL" id="GLC56324.1"/>
    </source>
</evidence>
<gene>
    <name evidence="8" type="primary">PLEST008827</name>
    <name evidence="8" type="ORF">PLESTB_001092600</name>
</gene>
<dbReference type="PANTHER" id="PTHR44329:SF214">
    <property type="entry name" value="PROTEIN KINASE DOMAIN-CONTAINING PROTEIN"/>
    <property type="match status" value="1"/>
</dbReference>
<keyword evidence="2 5" id="KW-0547">Nucleotide-binding</keyword>
<accession>A0A9W6F4U9</accession>
<dbReference type="InterPro" id="IPR011009">
    <property type="entry name" value="Kinase-like_dom_sf"/>
</dbReference>
<dbReference type="SUPFAM" id="SSF56112">
    <property type="entry name" value="Protein kinase-like (PK-like)"/>
    <property type="match status" value="1"/>
</dbReference>
<dbReference type="PROSITE" id="PS50011">
    <property type="entry name" value="PROTEIN_KINASE_DOM"/>
    <property type="match status" value="1"/>
</dbReference>
<dbReference type="Gene3D" id="1.10.510.10">
    <property type="entry name" value="Transferase(Phosphotransferase) domain 1"/>
    <property type="match status" value="1"/>
</dbReference>
<feature type="region of interest" description="Disordered" evidence="6">
    <location>
        <begin position="966"/>
        <end position="994"/>
    </location>
</feature>
<dbReference type="InterPro" id="IPR051681">
    <property type="entry name" value="Ser/Thr_Kinases-Pseudokinases"/>
</dbReference>
<evidence type="ECO:0000256" key="6">
    <source>
        <dbReference type="SAM" id="MobiDB-lite"/>
    </source>
</evidence>
<dbReference type="InterPro" id="IPR017441">
    <property type="entry name" value="Protein_kinase_ATP_BS"/>
</dbReference>
<evidence type="ECO:0000256" key="4">
    <source>
        <dbReference type="ARBA" id="ARBA00022840"/>
    </source>
</evidence>
<dbReference type="PANTHER" id="PTHR44329">
    <property type="entry name" value="SERINE/THREONINE-PROTEIN KINASE TNNI3K-RELATED"/>
    <property type="match status" value="1"/>
</dbReference>
<feature type="region of interest" description="Disordered" evidence="6">
    <location>
        <begin position="1217"/>
        <end position="1257"/>
    </location>
</feature>
<dbReference type="Gene3D" id="3.30.200.20">
    <property type="entry name" value="Phosphorylase Kinase, domain 1"/>
    <property type="match status" value="1"/>
</dbReference>
<protein>
    <recommendedName>
        <fullName evidence="7">Protein kinase domain-containing protein</fullName>
    </recommendedName>
</protein>
<keyword evidence="3" id="KW-0418">Kinase</keyword>
<dbReference type="InterPro" id="IPR000719">
    <property type="entry name" value="Prot_kinase_dom"/>
</dbReference>
<evidence type="ECO:0000256" key="5">
    <source>
        <dbReference type="PROSITE-ProRule" id="PRU10141"/>
    </source>
</evidence>
<dbReference type="EMBL" id="BRXU01000015">
    <property type="protein sequence ID" value="GLC56324.1"/>
    <property type="molecule type" value="Genomic_DNA"/>
</dbReference>
<proteinExistence type="predicted"/>
<feature type="compositionally biased region" description="Low complexity" evidence="6">
    <location>
        <begin position="1222"/>
        <end position="1257"/>
    </location>
</feature>
<dbReference type="SMART" id="SM00220">
    <property type="entry name" value="S_TKc"/>
    <property type="match status" value="1"/>
</dbReference>
<dbReference type="InterPro" id="IPR008271">
    <property type="entry name" value="Ser/Thr_kinase_AS"/>
</dbReference>
<keyword evidence="4 5" id="KW-0067">ATP-binding</keyword>
<evidence type="ECO:0000259" key="7">
    <source>
        <dbReference type="PROSITE" id="PS50011"/>
    </source>
</evidence>
<feature type="region of interest" description="Disordered" evidence="6">
    <location>
        <begin position="145"/>
        <end position="194"/>
    </location>
</feature>
<keyword evidence="1" id="KW-0808">Transferase</keyword>
<keyword evidence="9" id="KW-1185">Reference proteome</keyword>
<evidence type="ECO:0000256" key="1">
    <source>
        <dbReference type="ARBA" id="ARBA00022679"/>
    </source>
</evidence>
<dbReference type="GO" id="GO:0005524">
    <property type="term" value="F:ATP binding"/>
    <property type="evidence" value="ECO:0007669"/>
    <property type="project" value="UniProtKB-UniRule"/>
</dbReference>